<evidence type="ECO:0000256" key="4">
    <source>
        <dbReference type="ARBA" id="ARBA00022737"/>
    </source>
</evidence>
<dbReference type="InterPro" id="IPR056823">
    <property type="entry name" value="TEN-like_YD-shell"/>
</dbReference>
<keyword evidence="2" id="KW-0964">Secreted</keyword>
<dbReference type="SUPFAM" id="SSF103647">
    <property type="entry name" value="TSP type-3 repeat"/>
    <property type="match status" value="1"/>
</dbReference>
<reference evidence="8 9" key="1">
    <citation type="submission" date="2020-08" db="EMBL/GenBank/DDBJ databases">
        <authorList>
            <person name="Criscuolo A."/>
        </authorList>
    </citation>
    <scope>NUCLEOTIDE SEQUENCE [LARGE SCALE GENOMIC DNA]</scope>
    <source>
        <strain evidence="8">CIP111764</strain>
    </source>
</reference>
<dbReference type="Pfam" id="PF25023">
    <property type="entry name" value="TEN_YD-shell"/>
    <property type="match status" value="1"/>
</dbReference>
<sequence length="1100" mass="119715">MSPDYQLLTYFVSRIEDADGNYLDFTYNIPADNVYGRHHLLTRIKSSDGRQVDFNYKDEQGPRAVLSSISGGGKTVNYNYVDADWGVGQKPHYLDSVRYPDGGRWDYTYNHRTTLTGEVPGRFSIASMTSPAGLKTSYSYDYRQMGTDPAERLNVITRRVQSNITSSSSSSHEWKYTYTKGYSPNNDTTLENGPDSCVRYEHVGSNTITNGASGVDRGLWKIGLLVKKEILAKSCGTVLRTETLTWGSQNISDQNEMRRYNLLVENYTRAPVLLEKSVRQDGSTYTSSYTYDAYGQVTKLVEKGQRERTTNTVYTRPGGRWMLGKVSSQSISGISGSISNSYTSSGRLSQENRYGVITKYGYSGSGDLTSHTDANNKVTTYSDYYRGVPRRVVYADGAIITRTVNTRGTVASETDPLGRTTAYTYDSMDRLSGITPPKGAAAKQSIAYSLGSFGVRETLTRGGYTRLREYNQLGQLIKQTESGASAAIAVAAKYNAGGQQIFVSHPGYGAASTVGESFNYDGLGRLTKVTHADGSALGYAHQSGNKVAITDERQNITTQSYAAYGEPDQRVLTGISQPGGIQTNLTVDNLGRVTAIAQGGLTRSFTFDGRGFLSSEAHPETGSTLYTHDAVGNVLTKKVGSAPADSYSYDARYRLLKVTYGGGGTLTKGYDLGGRLLSQSYSGSTWTYSYDAHDKLVSETLALSSPARSYRFSYAYNMLDALTSLTYPSGLVVDYAPDVYGRPSKAGVFARSLTYHPSGTLQSLVYGNNRTLSVALDANRLRPTERKVSGADAPMYLRYGYDAANNLTSISDLQSSAYTQTLGYDALNRLTSAKGIWGTASYAYNVRGDLTSQSIAGRSISYGYDAQGRLNQLTGGVAATLTYDAKGNVLKARGEYGYDLAGNMSYLCLQRRADCAGAPDQRYVYDGLGRRTLQTFADGEQIISLYGHQGQLLRQDNLLDAGFQEFIFVAGERIAEREQCESVDTDKDGLPNCYERRFGFDRKNPADGAADSDGDGLSNAREYALGTNLRNKDSDGDGMPDGWEVTHGLNPLSSADAGLDPDGDGVPNAVEYATGKLPKKADAPPKIRPDLSPAIDLLLN</sequence>
<proteinExistence type="predicted"/>
<dbReference type="Gene3D" id="2.180.10.10">
    <property type="entry name" value="RHS repeat-associated core"/>
    <property type="match status" value="2"/>
</dbReference>
<evidence type="ECO:0000256" key="2">
    <source>
        <dbReference type="ARBA" id="ARBA00022525"/>
    </source>
</evidence>
<organism evidence="8 9">
    <name type="scientific">Zestomonas carbonaria</name>
    <dbReference type="NCBI Taxonomy" id="2762745"/>
    <lineage>
        <taxon>Bacteria</taxon>
        <taxon>Pseudomonadati</taxon>
        <taxon>Pseudomonadota</taxon>
        <taxon>Gammaproteobacteria</taxon>
        <taxon>Pseudomonadales</taxon>
        <taxon>Pseudomonadaceae</taxon>
        <taxon>Zestomonas</taxon>
    </lineage>
</organism>
<feature type="domain" description="Teneurin-like YD-shell" evidence="7">
    <location>
        <begin position="819"/>
        <end position="951"/>
    </location>
</feature>
<dbReference type="GO" id="GO:0005509">
    <property type="term" value="F:calcium ion binding"/>
    <property type="evidence" value="ECO:0007669"/>
    <property type="project" value="InterPro"/>
</dbReference>
<feature type="compositionally biased region" description="Basic and acidic residues" evidence="6">
    <location>
        <begin position="1079"/>
        <end position="1089"/>
    </location>
</feature>
<name>A0A7U7EJP4_9GAMM</name>
<evidence type="ECO:0000256" key="3">
    <source>
        <dbReference type="ARBA" id="ARBA00022729"/>
    </source>
</evidence>
<dbReference type="InterPro" id="IPR050708">
    <property type="entry name" value="T6SS_VgrG/RHS"/>
</dbReference>
<feature type="region of interest" description="Disordered" evidence="6">
    <location>
        <begin position="1075"/>
        <end position="1100"/>
    </location>
</feature>
<evidence type="ECO:0000313" key="9">
    <source>
        <dbReference type="Proteomes" id="UP000583387"/>
    </source>
</evidence>
<dbReference type="InterPro" id="IPR059100">
    <property type="entry name" value="TSP3_bac"/>
</dbReference>
<keyword evidence="4" id="KW-0677">Repeat</keyword>
<dbReference type="InterPro" id="IPR028974">
    <property type="entry name" value="TSP_type-3_rpt"/>
</dbReference>
<evidence type="ECO:0000256" key="1">
    <source>
        <dbReference type="ARBA" id="ARBA00004613"/>
    </source>
</evidence>
<keyword evidence="3" id="KW-0732">Signal</keyword>
<dbReference type="InterPro" id="IPR031325">
    <property type="entry name" value="RHS_repeat"/>
</dbReference>
<dbReference type="InterPro" id="IPR006530">
    <property type="entry name" value="YD"/>
</dbReference>
<dbReference type="NCBIfam" id="TIGR01643">
    <property type="entry name" value="YD_repeat_2x"/>
    <property type="match status" value="2"/>
</dbReference>
<comment type="caution">
    <text evidence="8">The sequence shown here is derived from an EMBL/GenBank/DDBJ whole genome shotgun (WGS) entry which is preliminary data.</text>
</comment>
<evidence type="ECO:0000313" key="8">
    <source>
        <dbReference type="EMBL" id="CAD5106319.1"/>
    </source>
</evidence>
<dbReference type="Proteomes" id="UP000583387">
    <property type="component" value="Unassembled WGS sequence"/>
</dbReference>
<dbReference type="Pfam" id="PF05593">
    <property type="entry name" value="RHS_repeat"/>
    <property type="match status" value="2"/>
</dbReference>
<dbReference type="Pfam" id="PF18884">
    <property type="entry name" value="TSP3_bac"/>
    <property type="match status" value="2"/>
</dbReference>
<protein>
    <recommendedName>
        <fullName evidence="7">Teneurin-like YD-shell domain-containing protein</fullName>
    </recommendedName>
</protein>
<keyword evidence="9" id="KW-1185">Reference proteome</keyword>
<comment type="subcellular location">
    <subcellularLocation>
        <location evidence="1">Secreted</location>
    </subcellularLocation>
</comment>
<keyword evidence="5" id="KW-0106">Calcium</keyword>
<accession>A0A7U7EJP4</accession>
<dbReference type="PANTHER" id="PTHR32305">
    <property type="match status" value="1"/>
</dbReference>
<evidence type="ECO:0000256" key="6">
    <source>
        <dbReference type="SAM" id="MobiDB-lite"/>
    </source>
</evidence>
<evidence type="ECO:0000256" key="5">
    <source>
        <dbReference type="ARBA" id="ARBA00022837"/>
    </source>
</evidence>
<evidence type="ECO:0000259" key="7">
    <source>
        <dbReference type="Pfam" id="PF25023"/>
    </source>
</evidence>
<dbReference type="AlphaFoldDB" id="A0A7U7EJP4"/>
<dbReference type="EMBL" id="CAJFCI010000017">
    <property type="protein sequence ID" value="CAD5106319.1"/>
    <property type="molecule type" value="Genomic_DNA"/>
</dbReference>
<gene>
    <name evidence="8" type="ORF">PSEWESI4_00579</name>
</gene>
<dbReference type="PANTHER" id="PTHR32305:SF15">
    <property type="entry name" value="PROTEIN RHSA-RELATED"/>
    <property type="match status" value="1"/>
</dbReference>